<keyword evidence="3 10" id="KW-0328">Glycosyltransferase</keyword>
<dbReference type="InterPro" id="IPR002659">
    <property type="entry name" value="Glyco_trans_31"/>
</dbReference>
<dbReference type="PhylomeDB" id="A7SNK7"/>
<comment type="subcellular location">
    <subcellularLocation>
        <location evidence="1 10">Golgi apparatus membrane</location>
        <topology evidence="1 10">Single-pass type II membrane protein</topology>
    </subcellularLocation>
</comment>
<reference evidence="11 12" key="1">
    <citation type="journal article" date="2007" name="Science">
        <title>Sea anemone genome reveals ancestral eumetazoan gene repertoire and genomic organization.</title>
        <authorList>
            <person name="Putnam N.H."/>
            <person name="Srivastava M."/>
            <person name="Hellsten U."/>
            <person name="Dirks B."/>
            <person name="Chapman J."/>
            <person name="Salamov A."/>
            <person name="Terry A."/>
            <person name="Shapiro H."/>
            <person name="Lindquist E."/>
            <person name="Kapitonov V.V."/>
            <person name="Jurka J."/>
            <person name="Genikhovich G."/>
            <person name="Grigoriev I.V."/>
            <person name="Lucas S.M."/>
            <person name="Steele R.E."/>
            <person name="Finnerty J.R."/>
            <person name="Technau U."/>
            <person name="Martindale M.Q."/>
            <person name="Rokhsar D.S."/>
        </authorList>
    </citation>
    <scope>NUCLEOTIDE SEQUENCE [LARGE SCALE GENOMIC DNA]</scope>
    <source>
        <strain evidence="12">CH2 X CH6</strain>
    </source>
</reference>
<evidence type="ECO:0000313" key="12">
    <source>
        <dbReference type="Proteomes" id="UP000001593"/>
    </source>
</evidence>
<evidence type="ECO:0000256" key="10">
    <source>
        <dbReference type="RuleBase" id="RU363063"/>
    </source>
</evidence>
<evidence type="ECO:0000313" key="11">
    <source>
        <dbReference type="EMBL" id="EDO34693.1"/>
    </source>
</evidence>
<evidence type="ECO:0000256" key="3">
    <source>
        <dbReference type="ARBA" id="ARBA00022676"/>
    </source>
</evidence>
<dbReference type="InParanoid" id="A7SNK7"/>
<name>A7SNK7_NEMVE</name>
<keyword evidence="4" id="KW-0808">Transferase</keyword>
<comment type="similarity">
    <text evidence="2 10">Belongs to the glycosyltransferase 31 family.</text>
</comment>
<dbReference type="EMBL" id="DS469722">
    <property type="protein sequence ID" value="EDO34693.1"/>
    <property type="molecule type" value="Genomic_DNA"/>
</dbReference>
<dbReference type="EC" id="2.4.1.-" evidence="10"/>
<evidence type="ECO:0000256" key="5">
    <source>
        <dbReference type="ARBA" id="ARBA00022692"/>
    </source>
</evidence>
<proteinExistence type="inferred from homology"/>
<dbReference type="eggNOG" id="KOG2287">
    <property type="taxonomic scope" value="Eukaryota"/>
</dbReference>
<organism evidence="11 12">
    <name type="scientific">Nematostella vectensis</name>
    <name type="common">Starlet sea anemone</name>
    <dbReference type="NCBI Taxonomy" id="45351"/>
    <lineage>
        <taxon>Eukaryota</taxon>
        <taxon>Metazoa</taxon>
        <taxon>Cnidaria</taxon>
        <taxon>Anthozoa</taxon>
        <taxon>Hexacorallia</taxon>
        <taxon>Actiniaria</taxon>
        <taxon>Edwardsiidae</taxon>
        <taxon>Nematostella</taxon>
    </lineage>
</organism>
<evidence type="ECO:0000256" key="9">
    <source>
        <dbReference type="ARBA" id="ARBA00023136"/>
    </source>
</evidence>
<sequence length="183" mass="21479">MICLDRTWRTIFIVGRSNNSRTNNLLGHESRVYGDILLGNFLDTYKHLSLKMLLGITWPYEHCNAKYILKTDDDCYMNIVSLILWLSEYHTQQGTDPLYIGKVQKNMAVVRTKSHRYYVSRSVHRGDFYAPYVSGGGYLFSGHLLSRLYKVSRHSRVFPVEDALLGRFMRILKVQPRHEKRFL</sequence>
<protein>
    <recommendedName>
        <fullName evidence="10">Hexosyltransferase</fullName>
        <ecNumber evidence="10">2.4.1.-</ecNumber>
    </recommendedName>
</protein>
<evidence type="ECO:0000256" key="7">
    <source>
        <dbReference type="ARBA" id="ARBA00022989"/>
    </source>
</evidence>
<dbReference type="Gene3D" id="3.90.550.50">
    <property type="match status" value="1"/>
</dbReference>
<dbReference type="HOGENOM" id="CLU_036849_6_2_1"/>
<dbReference type="AlphaFoldDB" id="A7SNK7"/>
<dbReference type="Proteomes" id="UP000001593">
    <property type="component" value="Unassembled WGS sequence"/>
</dbReference>
<evidence type="ECO:0000256" key="8">
    <source>
        <dbReference type="ARBA" id="ARBA00023034"/>
    </source>
</evidence>
<dbReference type="Pfam" id="PF01762">
    <property type="entry name" value="Galactosyl_T"/>
    <property type="match status" value="1"/>
</dbReference>
<keyword evidence="9" id="KW-0472">Membrane</keyword>
<evidence type="ECO:0000256" key="4">
    <source>
        <dbReference type="ARBA" id="ARBA00022679"/>
    </source>
</evidence>
<evidence type="ECO:0000256" key="1">
    <source>
        <dbReference type="ARBA" id="ARBA00004323"/>
    </source>
</evidence>
<dbReference type="GO" id="GO:0006493">
    <property type="term" value="P:protein O-linked glycosylation"/>
    <property type="evidence" value="ECO:0000318"/>
    <property type="project" value="GO_Central"/>
</dbReference>
<evidence type="ECO:0000256" key="2">
    <source>
        <dbReference type="ARBA" id="ARBA00008661"/>
    </source>
</evidence>
<keyword evidence="8 10" id="KW-0333">Golgi apparatus</keyword>
<dbReference type="GO" id="GO:0016758">
    <property type="term" value="F:hexosyltransferase activity"/>
    <property type="evidence" value="ECO:0007669"/>
    <property type="project" value="InterPro"/>
</dbReference>
<feature type="non-terminal residue" evidence="11">
    <location>
        <position position="183"/>
    </location>
</feature>
<gene>
    <name evidence="11" type="ORF">NEMVEDRAFT_v1g125007</name>
</gene>
<dbReference type="GO" id="GO:0000139">
    <property type="term" value="C:Golgi membrane"/>
    <property type="evidence" value="ECO:0000318"/>
    <property type="project" value="GO_Central"/>
</dbReference>
<keyword evidence="6" id="KW-0735">Signal-anchor</keyword>
<dbReference type="KEGG" id="nve:5506065"/>
<dbReference type="OMA" id="NENEHYG"/>
<dbReference type="OrthoDB" id="5954689at2759"/>
<dbReference type="PANTHER" id="PTHR11214">
    <property type="entry name" value="BETA-1,3-N-ACETYLGLUCOSAMINYLTRANSFERASE"/>
    <property type="match status" value="1"/>
</dbReference>
<dbReference type="FunFam" id="3.90.550.50:FF:000089">
    <property type="entry name" value="Hexosyltransferase"/>
    <property type="match status" value="1"/>
</dbReference>
<keyword evidence="7" id="KW-1133">Transmembrane helix</keyword>
<dbReference type="GO" id="GO:0016757">
    <property type="term" value="F:glycosyltransferase activity"/>
    <property type="evidence" value="ECO:0000318"/>
    <property type="project" value="GO_Central"/>
</dbReference>
<dbReference type="PANTHER" id="PTHR11214:SF376">
    <property type="entry name" value="HEXOSYLTRANSFERASE"/>
    <property type="match status" value="1"/>
</dbReference>
<keyword evidence="12" id="KW-1185">Reference proteome</keyword>
<keyword evidence="5" id="KW-0812">Transmembrane</keyword>
<evidence type="ECO:0000256" key="6">
    <source>
        <dbReference type="ARBA" id="ARBA00022968"/>
    </source>
</evidence>
<accession>A7SNK7</accession>